<accession>A0A6J4T8X8</accession>
<feature type="compositionally biased region" description="Basic residues" evidence="1">
    <location>
        <begin position="146"/>
        <end position="155"/>
    </location>
</feature>
<dbReference type="AlphaFoldDB" id="A0A6J4T8X8"/>
<name>A0A6J4T8X8_9SPHN</name>
<gene>
    <name evidence="2" type="ORF">AVDCRST_MAG39-2522</name>
</gene>
<sequence>GRRGRSALHLRRARMRPPRRARPRHADADRRALGDDLLRGLPAPARRRCLPGVQLLAFRRVGRLWLHREPPGHARTGAGRRSFYRAGRGRRPRRLRLACRSRSDPPACGPVPPRALGGDRGGRRAQVVLGPRTPAGRAGLPPSRLLRGRTRANDL</sequence>
<feature type="non-terminal residue" evidence="2">
    <location>
        <position position="155"/>
    </location>
</feature>
<dbReference type="EMBL" id="CADCVW010000095">
    <property type="protein sequence ID" value="CAA9516934.1"/>
    <property type="molecule type" value="Genomic_DNA"/>
</dbReference>
<feature type="compositionally biased region" description="Basic residues" evidence="1">
    <location>
        <begin position="1"/>
        <end position="23"/>
    </location>
</feature>
<evidence type="ECO:0000256" key="1">
    <source>
        <dbReference type="SAM" id="MobiDB-lite"/>
    </source>
</evidence>
<feature type="non-terminal residue" evidence="2">
    <location>
        <position position="1"/>
    </location>
</feature>
<protein>
    <submittedName>
        <fullName evidence="2">Uncharacterized protein</fullName>
    </submittedName>
</protein>
<reference evidence="2" key="1">
    <citation type="submission" date="2020-02" db="EMBL/GenBank/DDBJ databases">
        <authorList>
            <person name="Meier V. D."/>
        </authorList>
    </citation>
    <scope>NUCLEOTIDE SEQUENCE</scope>
    <source>
        <strain evidence="2">AVDCRST_MAG39</strain>
    </source>
</reference>
<evidence type="ECO:0000313" key="2">
    <source>
        <dbReference type="EMBL" id="CAA9516934.1"/>
    </source>
</evidence>
<feature type="region of interest" description="Disordered" evidence="1">
    <location>
        <begin position="100"/>
        <end position="155"/>
    </location>
</feature>
<feature type="region of interest" description="Disordered" evidence="1">
    <location>
        <begin position="1"/>
        <end position="31"/>
    </location>
</feature>
<organism evidence="2">
    <name type="scientific">uncultured Sphingomonadaceae bacterium</name>
    <dbReference type="NCBI Taxonomy" id="169976"/>
    <lineage>
        <taxon>Bacteria</taxon>
        <taxon>Pseudomonadati</taxon>
        <taxon>Pseudomonadota</taxon>
        <taxon>Alphaproteobacteria</taxon>
        <taxon>Sphingomonadales</taxon>
        <taxon>Sphingomonadaceae</taxon>
        <taxon>environmental samples</taxon>
    </lineage>
</organism>
<proteinExistence type="predicted"/>